<keyword evidence="1 6" id="KW-0285">Flavoprotein</keyword>
<dbReference type="PANTHER" id="PTHR30011">
    <property type="entry name" value="ALKANESULFONATE MONOOXYGENASE-RELATED"/>
    <property type="match status" value="1"/>
</dbReference>
<dbReference type="RefSeq" id="WP_100344713.1">
    <property type="nucleotide sequence ID" value="NZ_PGFB01000003.1"/>
</dbReference>
<dbReference type="InterPro" id="IPR036661">
    <property type="entry name" value="Luciferase-like_sf"/>
</dbReference>
<dbReference type="InterPro" id="IPR016215">
    <property type="entry name" value="NTA_MOA"/>
</dbReference>
<dbReference type="InterPro" id="IPR051260">
    <property type="entry name" value="Diverse_substr_monoxygenases"/>
</dbReference>
<evidence type="ECO:0000313" key="8">
    <source>
        <dbReference type="EMBL" id="PJJ62116.1"/>
    </source>
</evidence>
<sequence length="489" mass="52073">MSEHIILGAMYRSLGAYPSGWRHPGAHKNPRQDAAVLRRTARLAEAAKLDYLFFGDWLATGADFEFSDPYLLARIDPLSAVAYLAGLTRRIGLIATVNTSYSDAYAVARTTASIDLLSGGRAGLNLVTGLEPRAAGNFGRTGRTGSDNGFDRAAEFVEALRLLWDSWGEGAYLGDAAAGRLLDATKLYPAEFVGEHVQTTGPLNVERPVQGHVPIVHAGTAVRSRQLVSTQGDLALVALPTLGDTVAFRSALRHQVVAAGRPADSVKVITPILPVVAETTEEAWRIVDTLIALLPLDEGPGAASAHPPTGHSLPPNRSLRSLSQVIGVALGPHELDAAVPARLVEKFGEAGQRLVALVETRTGRRVGGERPVTFRHLVATNAIPGPMIVGDAVQVADSLEEWFRAGAVDGFNVLSAFLTEQFEAFTTLVVPELVRRGLFRDEYEGRTLRDHLGLPVPPNRHTTAAAGVAAAAQAPSSAAAFDAYYLRTS</sequence>
<accession>A0A2M9BVZ5</accession>
<keyword evidence="9" id="KW-1185">Reference proteome</keyword>
<dbReference type="SUPFAM" id="SSF51679">
    <property type="entry name" value="Bacterial luciferase-like"/>
    <property type="match status" value="1"/>
</dbReference>
<dbReference type="PANTHER" id="PTHR30011:SF16">
    <property type="entry name" value="C2H2 FINGER DOMAIN TRANSCRIPTION FACTOR (EUROFUNG)-RELATED"/>
    <property type="match status" value="1"/>
</dbReference>
<dbReference type="GO" id="GO:0016705">
    <property type="term" value="F:oxidoreductase activity, acting on paired donors, with incorporation or reduction of molecular oxygen"/>
    <property type="evidence" value="ECO:0007669"/>
    <property type="project" value="InterPro"/>
</dbReference>
<feature type="domain" description="Luciferase-like" evidence="7">
    <location>
        <begin position="22"/>
        <end position="407"/>
    </location>
</feature>
<protein>
    <submittedName>
        <fullName evidence="8">FMN-dependent oxidoreductase (Nitrilotriacetate monooxygenase family)</fullName>
    </submittedName>
</protein>
<dbReference type="AlphaFoldDB" id="A0A2M9BVZ5"/>
<evidence type="ECO:0000256" key="4">
    <source>
        <dbReference type="ARBA" id="ARBA00023033"/>
    </source>
</evidence>
<feature type="binding site" evidence="6">
    <location>
        <position position="96"/>
    </location>
    <ligand>
        <name>FMN</name>
        <dbReference type="ChEBI" id="CHEBI:58210"/>
    </ligand>
</feature>
<evidence type="ECO:0000256" key="5">
    <source>
        <dbReference type="ARBA" id="ARBA00033748"/>
    </source>
</evidence>
<name>A0A2M9BVZ5_9MICO</name>
<evidence type="ECO:0000256" key="1">
    <source>
        <dbReference type="ARBA" id="ARBA00022630"/>
    </source>
</evidence>
<dbReference type="GO" id="GO:0004497">
    <property type="term" value="F:monooxygenase activity"/>
    <property type="evidence" value="ECO:0007669"/>
    <property type="project" value="UniProtKB-KW"/>
</dbReference>
<keyword evidence="4 8" id="KW-0503">Monooxygenase</keyword>
<comment type="caution">
    <text evidence="8">The sequence shown here is derived from an EMBL/GenBank/DDBJ whole genome shotgun (WGS) entry which is preliminary data.</text>
</comment>
<keyword evidence="2 6" id="KW-0288">FMN</keyword>
<proteinExistence type="inferred from homology"/>
<dbReference type="Proteomes" id="UP000230161">
    <property type="component" value="Unassembled WGS sequence"/>
</dbReference>
<reference evidence="8 9" key="1">
    <citation type="submission" date="2017-11" db="EMBL/GenBank/DDBJ databases">
        <title>Genomic Encyclopedia of Archaeal and Bacterial Type Strains, Phase II (KMG-II): From Individual Species to Whole Genera.</title>
        <authorList>
            <person name="Goeker M."/>
        </authorList>
    </citation>
    <scope>NUCLEOTIDE SEQUENCE [LARGE SCALE GENOMIC DNA]</scope>
    <source>
        <strain evidence="8 9">DSM 25625</strain>
    </source>
</reference>
<dbReference type="PIRSF" id="PIRSF000337">
    <property type="entry name" value="NTA_MOA"/>
    <property type="match status" value="1"/>
</dbReference>
<dbReference type="NCBIfam" id="TIGR03860">
    <property type="entry name" value="FMN_nitrolo"/>
    <property type="match status" value="1"/>
</dbReference>
<evidence type="ECO:0000313" key="9">
    <source>
        <dbReference type="Proteomes" id="UP000230161"/>
    </source>
</evidence>
<dbReference type="Gene3D" id="3.20.20.30">
    <property type="entry name" value="Luciferase-like domain"/>
    <property type="match status" value="1"/>
</dbReference>
<keyword evidence="3" id="KW-0560">Oxidoreductase</keyword>
<gene>
    <name evidence="8" type="ORF">CLV54_1909</name>
</gene>
<feature type="binding site" evidence="6">
    <location>
        <position position="56"/>
    </location>
    <ligand>
        <name>FMN</name>
        <dbReference type="ChEBI" id="CHEBI:58210"/>
    </ligand>
</feature>
<dbReference type="Pfam" id="PF00296">
    <property type="entry name" value="Bac_luciferase"/>
    <property type="match status" value="1"/>
</dbReference>
<evidence type="ECO:0000259" key="7">
    <source>
        <dbReference type="Pfam" id="PF00296"/>
    </source>
</evidence>
<evidence type="ECO:0000256" key="2">
    <source>
        <dbReference type="ARBA" id="ARBA00022643"/>
    </source>
</evidence>
<organism evidence="8 9">
    <name type="scientific">Compostimonas suwonensis</name>
    <dbReference type="NCBI Taxonomy" id="1048394"/>
    <lineage>
        <taxon>Bacteria</taxon>
        <taxon>Bacillati</taxon>
        <taxon>Actinomycetota</taxon>
        <taxon>Actinomycetes</taxon>
        <taxon>Micrococcales</taxon>
        <taxon>Microbacteriaceae</taxon>
        <taxon>Compostimonas</taxon>
    </lineage>
</organism>
<dbReference type="InterPro" id="IPR011251">
    <property type="entry name" value="Luciferase-like_dom"/>
</dbReference>
<comment type="similarity">
    <text evidence="5">Belongs to the NtaA/SnaA/DszA monooxygenase family.</text>
</comment>
<evidence type="ECO:0000256" key="6">
    <source>
        <dbReference type="PIRSR" id="PIRSR000337-1"/>
    </source>
</evidence>
<evidence type="ECO:0000256" key="3">
    <source>
        <dbReference type="ARBA" id="ARBA00023002"/>
    </source>
</evidence>
<dbReference type="OrthoDB" id="3265338at2"/>
<dbReference type="EMBL" id="PGFB01000003">
    <property type="protein sequence ID" value="PJJ62116.1"/>
    <property type="molecule type" value="Genomic_DNA"/>
</dbReference>